<feature type="signal peptide" evidence="2">
    <location>
        <begin position="1"/>
        <end position="22"/>
    </location>
</feature>
<protein>
    <submittedName>
        <fullName evidence="3">Uncharacterized protein</fullName>
    </submittedName>
</protein>
<dbReference type="RefSeq" id="WP_213349766.1">
    <property type="nucleotide sequence ID" value="NZ_JAEDAM010000072.1"/>
</dbReference>
<evidence type="ECO:0000256" key="2">
    <source>
        <dbReference type="SAM" id="SignalP"/>
    </source>
</evidence>
<evidence type="ECO:0000256" key="1">
    <source>
        <dbReference type="SAM" id="Coils"/>
    </source>
</evidence>
<dbReference type="EMBL" id="JAEDAM010000072">
    <property type="protein sequence ID" value="MBS8122328.1"/>
    <property type="molecule type" value="Genomic_DNA"/>
</dbReference>
<feature type="coiled-coil region" evidence="1">
    <location>
        <begin position="38"/>
        <end position="65"/>
    </location>
</feature>
<comment type="caution">
    <text evidence="3">The sequence shown here is derived from an EMBL/GenBank/DDBJ whole genome shotgun (WGS) entry which is preliminary data.</text>
</comment>
<organism evidence="3 4">
    <name type="scientific">Candidatus Vampirococcus lugosii</name>
    <dbReference type="NCBI Taxonomy" id="2789015"/>
    <lineage>
        <taxon>Bacteria</taxon>
        <taxon>Candidatus Absconditibacteriota</taxon>
        <taxon>Vampirococcus</taxon>
    </lineage>
</organism>
<gene>
    <name evidence="3" type="ORF">VAMP_296n8</name>
</gene>
<reference evidence="3 4" key="1">
    <citation type="journal article" date="2021" name="Nat. Commun.">
        <title>Reductive evolution and unique predatory mode in the CPR bacterium Vampirococcus lugosii.</title>
        <authorList>
            <person name="Moreira D."/>
            <person name="Zivanovic Y."/>
            <person name="Lopez-Archilla A.I."/>
            <person name="Iniesto M."/>
            <person name="Lopez-Garcia P."/>
        </authorList>
    </citation>
    <scope>NUCLEOTIDE SEQUENCE [LARGE SCALE GENOMIC DNA]</scope>
    <source>
        <strain evidence="3">Chiprana</strain>
    </source>
</reference>
<keyword evidence="2" id="KW-0732">Signal</keyword>
<proteinExistence type="predicted"/>
<keyword evidence="4" id="KW-1185">Reference proteome</keyword>
<sequence length="209" mass="24003">MKKTIFISLVLGAVLLSGCFFEKDINTKETTPIIKNEENKQIQDNQNLKSQIEDIQKNKNIITDNSTDSENQTENSQSLYRNNDFGFEFNYPSSWKISNEIKDSEIEGLVIKPKLYLKLDNTSDFKVRNFNIVFMIISEEESKMPAGMVFNETTKSLINKNGEKLFINIVAESIMGGDPWPGKENEVKNDTELFEKQWTSIVDSIKPKK</sequence>
<evidence type="ECO:0000313" key="3">
    <source>
        <dbReference type="EMBL" id="MBS8122328.1"/>
    </source>
</evidence>
<dbReference type="Proteomes" id="UP000680365">
    <property type="component" value="Unassembled WGS sequence"/>
</dbReference>
<name>A0ABS5QMF7_9BACT</name>
<keyword evidence="1" id="KW-0175">Coiled coil</keyword>
<feature type="chain" id="PRO_5045407510" evidence="2">
    <location>
        <begin position="23"/>
        <end position="209"/>
    </location>
</feature>
<dbReference type="PROSITE" id="PS51257">
    <property type="entry name" value="PROKAR_LIPOPROTEIN"/>
    <property type="match status" value="1"/>
</dbReference>
<evidence type="ECO:0000313" key="4">
    <source>
        <dbReference type="Proteomes" id="UP000680365"/>
    </source>
</evidence>
<accession>A0ABS5QMF7</accession>